<evidence type="ECO:0000256" key="2">
    <source>
        <dbReference type="ARBA" id="ARBA00022563"/>
    </source>
</evidence>
<dbReference type="UniPathway" id="UPA00314">
    <property type="reaction ID" value="UER00076"/>
</dbReference>
<keyword evidence="4 5" id="KW-0520">NAD</keyword>
<comment type="pathway">
    <text evidence="5 8">Amino-acid biosynthesis; L-homocysteine biosynthesis; L-homocysteine from S-adenosyl-L-homocysteine: step 1/1.</text>
</comment>
<comment type="subcellular location">
    <subcellularLocation>
        <location evidence="5">Cytoplasm</location>
    </subcellularLocation>
</comment>
<feature type="binding site" evidence="5 7">
    <location>
        <position position="237"/>
    </location>
    <ligand>
        <name>NAD(+)</name>
        <dbReference type="ChEBI" id="CHEBI:57540"/>
    </ligand>
</feature>
<dbReference type="SMART" id="SM00997">
    <property type="entry name" value="AdoHcyase_NAD"/>
    <property type="match status" value="1"/>
</dbReference>
<dbReference type="PANTHER" id="PTHR23420:SF0">
    <property type="entry name" value="ADENOSYLHOMOCYSTEINASE"/>
    <property type="match status" value="1"/>
</dbReference>
<dbReference type="SUPFAM" id="SSF51735">
    <property type="entry name" value="NAD(P)-binding Rossmann-fold domains"/>
    <property type="match status" value="1"/>
</dbReference>
<dbReference type="Gene3D" id="3.40.50.1480">
    <property type="entry name" value="Adenosylhomocysteinase-like"/>
    <property type="match status" value="1"/>
</dbReference>
<dbReference type="SMART" id="SM00996">
    <property type="entry name" value="AdoHcyase"/>
    <property type="match status" value="1"/>
</dbReference>
<dbReference type="FunFam" id="3.40.50.720:FF:000004">
    <property type="entry name" value="Adenosylhomocysteinase"/>
    <property type="match status" value="1"/>
</dbReference>
<dbReference type="Pfam" id="PF05221">
    <property type="entry name" value="AdoHcyase"/>
    <property type="match status" value="1"/>
</dbReference>
<dbReference type="InterPro" id="IPR042172">
    <property type="entry name" value="Adenosylhomocyst_ase-like_sf"/>
</dbReference>
<dbReference type="PIRSF" id="PIRSF001109">
    <property type="entry name" value="Ad_hcy_hydrolase"/>
    <property type="match status" value="1"/>
</dbReference>
<feature type="binding site" evidence="5">
    <location>
        <begin position="214"/>
        <end position="219"/>
    </location>
    <ligand>
        <name>NAD(+)</name>
        <dbReference type="ChEBI" id="CHEBI:57540"/>
    </ligand>
</feature>
<dbReference type="Proteomes" id="UP000230179">
    <property type="component" value="Unassembled WGS sequence"/>
</dbReference>
<evidence type="ECO:0000256" key="1">
    <source>
        <dbReference type="ARBA" id="ARBA00007122"/>
    </source>
</evidence>
<comment type="function">
    <text evidence="5">May play a key role in the regulation of the intracellular concentration of adenosylhomocysteine.</text>
</comment>
<evidence type="ECO:0000256" key="8">
    <source>
        <dbReference type="RuleBase" id="RU000548"/>
    </source>
</evidence>
<evidence type="ECO:0000256" key="5">
    <source>
        <dbReference type="HAMAP-Rule" id="MF_00563"/>
    </source>
</evidence>
<feature type="binding site" evidence="5 6">
    <location>
        <position position="125"/>
    </location>
    <ligand>
        <name>substrate</name>
    </ligand>
</feature>
<sequence>MKNDIKDISLAETGAQRIAWAAQDMPVLRTVREQFIKDQPLKGHRLAACLHVTAETANLMIALKAGGAEVALCASNPLYTQDDVAASLVKDHGISVFAIKGEDHDTFFKHLEAVIATKPDLTMDDGADLVSTIHAKHPDLLANLNGGTEETTTGVIRLRAMAKDGALKMPVVAVNDAKTKNMFDNRYGTGQSTLDGIIRATDVLLAGKTFVVAGYGWCGKGLAMRARGMGANVIVTEIDAVKALEAAMDGFRVMQMTDAAAIGDIFCTVTGDTNVITVEHFKKMRDGAMVANSGHFDVEVDIKGLASSASSVRKGVRNFVDEYTLDGKRIYVLAEGRLVNLAAADGHPASVMDMSFSTQGLACVWMAQNDLAPEVYDVPGETEDTVAMLKLASMNITIDTLTPAQQKYLSSWQEGT</sequence>
<keyword evidence="3 5" id="KW-0378">Hydrolase</keyword>
<evidence type="ECO:0000256" key="4">
    <source>
        <dbReference type="ARBA" id="ARBA00023027"/>
    </source>
</evidence>
<dbReference type="NCBIfam" id="TIGR00936">
    <property type="entry name" value="ahcY"/>
    <property type="match status" value="1"/>
</dbReference>
<dbReference type="GO" id="GO:0004013">
    <property type="term" value="F:adenosylhomocysteinase activity"/>
    <property type="evidence" value="ECO:0007669"/>
    <property type="project" value="UniProtKB-UniRule"/>
</dbReference>
<organism evidence="11 12">
    <name type="scientific">Candidatus Kaiserbacteria bacterium CG10_big_fil_rev_8_21_14_0_10_56_12</name>
    <dbReference type="NCBI Taxonomy" id="1974611"/>
    <lineage>
        <taxon>Bacteria</taxon>
        <taxon>Candidatus Kaiseribacteriota</taxon>
    </lineage>
</organism>
<comment type="catalytic activity">
    <reaction evidence="5 8">
        <text>S-adenosyl-L-homocysteine + H2O = L-homocysteine + adenosine</text>
        <dbReference type="Rhea" id="RHEA:21708"/>
        <dbReference type="ChEBI" id="CHEBI:15377"/>
        <dbReference type="ChEBI" id="CHEBI:16335"/>
        <dbReference type="ChEBI" id="CHEBI:57856"/>
        <dbReference type="ChEBI" id="CHEBI:58199"/>
        <dbReference type="EC" id="3.13.2.1"/>
    </reaction>
</comment>
<keyword evidence="5" id="KW-0963">Cytoplasm</keyword>
<dbReference type="PANTHER" id="PTHR23420">
    <property type="entry name" value="ADENOSYLHOMOCYSTEINASE"/>
    <property type="match status" value="1"/>
</dbReference>
<dbReference type="GO" id="GO:0006730">
    <property type="term" value="P:one-carbon metabolic process"/>
    <property type="evidence" value="ECO:0007669"/>
    <property type="project" value="UniProtKB-UniRule"/>
</dbReference>
<comment type="caution">
    <text evidence="5">Lacks conserved residue(s) required for the propagation of feature annotation.</text>
</comment>
<evidence type="ECO:0000256" key="7">
    <source>
        <dbReference type="PIRSR" id="PIRSR001109-2"/>
    </source>
</evidence>
<dbReference type="AlphaFoldDB" id="A0A2H0UA25"/>
<evidence type="ECO:0000256" key="9">
    <source>
        <dbReference type="RuleBase" id="RU004166"/>
    </source>
</evidence>
<evidence type="ECO:0000259" key="10">
    <source>
        <dbReference type="SMART" id="SM00997"/>
    </source>
</evidence>
<comment type="cofactor">
    <cofactor evidence="5 7 8">
        <name>NAD(+)</name>
        <dbReference type="ChEBI" id="CHEBI:57540"/>
    </cofactor>
    <text evidence="5 7 8">Binds 1 NAD(+) per subunit.</text>
</comment>
<dbReference type="InterPro" id="IPR036291">
    <property type="entry name" value="NAD(P)-bd_dom_sf"/>
</dbReference>
<dbReference type="PROSITE" id="PS00739">
    <property type="entry name" value="ADOHCYASE_2"/>
    <property type="match status" value="1"/>
</dbReference>
<dbReference type="CDD" id="cd00401">
    <property type="entry name" value="SAHH"/>
    <property type="match status" value="1"/>
</dbReference>
<gene>
    <name evidence="5" type="primary">ahcY</name>
    <name evidence="11" type="ORF">COU19_01470</name>
</gene>
<keyword evidence="2 5" id="KW-0554">One-carbon metabolism</keyword>
<name>A0A2H0UA25_9BACT</name>
<feature type="binding site" evidence="7">
    <location>
        <begin position="216"/>
        <end position="221"/>
    </location>
    <ligand>
        <name>NAD(+)</name>
        <dbReference type="ChEBI" id="CHEBI:57540"/>
    </ligand>
</feature>
<evidence type="ECO:0000256" key="6">
    <source>
        <dbReference type="PIRSR" id="PIRSR001109-1"/>
    </source>
</evidence>
<dbReference type="SUPFAM" id="SSF52283">
    <property type="entry name" value="Formate/glycerate dehydrogenase catalytic domain-like"/>
    <property type="match status" value="1"/>
</dbReference>
<dbReference type="InterPro" id="IPR015878">
    <property type="entry name" value="Ado_hCys_hydrolase_NAD-bd"/>
</dbReference>
<evidence type="ECO:0000313" key="12">
    <source>
        <dbReference type="Proteomes" id="UP000230179"/>
    </source>
</evidence>
<accession>A0A2H0UA25</accession>
<dbReference type="NCBIfam" id="NF004005">
    <property type="entry name" value="PRK05476.2-3"/>
    <property type="match status" value="1"/>
</dbReference>
<dbReference type="InterPro" id="IPR020082">
    <property type="entry name" value="S-Ado-L-homoCys_hydrolase_CS"/>
</dbReference>
<comment type="caution">
    <text evidence="11">The sequence shown here is derived from an EMBL/GenBank/DDBJ whole genome shotgun (WGS) entry which is preliminary data.</text>
</comment>
<evidence type="ECO:0000256" key="3">
    <source>
        <dbReference type="ARBA" id="ARBA00022801"/>
    </source>
</evidence>
<feature type="binding site" evidence="5">
    <location>
        <position position="185"/>
    </location>
    <ligand>
        <name>NAD(+)</name>
        <dbReference type="ChEBI" id="CHEBI:57540"/>
    </ligand>
</feature>
<feature type="binding site" evidence="5 6">
    <location>
        <position position="180"/>
    </location>
    <ligand>
        <name>substrate</name>
    </ligand>
</feature>
<protein>
    <recommendedName>
        <fullName evidence="5">Adenosylhomocysteinase</fullName>
        <ecNumber evidence="5">3.13.2.1</ecNumber>
    </recommendedName>
    <alternativeName>
        <fullName evidence="5">S-adenosyl-L-homocysteine hydrolase</fullName>
        <shortName evidence="5">AdoHcyase</shortName>
    </alternativeName>
</protein>
<dbReference type="GO" id="GO:0071269">
    <property type="term" value="P:L-homocysteine biosynthetic process"/>
    <property type="evidence" value="ECO:0007669"/>
    <property type="project" value="UniProtKB-UniRule"/>
</dbReference>
<reference evidence="12" key="1">
    <citation type="submission" date="2017-09" db="EMBL/GenBank/DDBJ databases">
        <title>Depth-based differentiation of microbial function through sediment-hosted aquifers and enrichment of novel symbionts in the deep terrestrial subsurface.</title>
        <authorList>
            <person name="Probst A.J."/>
            <person name="Ladd B."/>
            <person name="Jarett J.K."/>
            <person name="Geller-Mcgrath D.E."/>
            <person name="Sieber C.M.K."/>
            <person name="Emerson J.B."/>
            <person name="Anantharaman K."/>
            <person name="Thomas B.C."/>
            <person name="Malmstrom R."/>
            <person name="Stieglmeier M."/>
            <person name="Klingl A."/>
            <person name="Woyke T."/>
            <person name="Ryan C.M."/>
            <person name="Banfield J.F."/>
        </authorList>
    </citation>
    <scope>NUCLEOTIDE SEQUENCE [LARGE SCALE GENOMIC DNA]</scope>
</reference>
<feature type="binding site" evidence="7">
    <location>
        <position position="347"/>
    </location>
    <ligand>
        <name>NAD(+)</name>
        <dbReference type="ChEBI" id="CHEBI:57540"/>
    </ligand>
</feature>
<feature type="binding site" evidence="5 7">
    <location>
        <begin position="151"/>
        <end position="153"/>
    </location>
    <ligand>
        <name>NAD(+)</name>
        <dbReference type="ChEBI" id="CHEBI:57540"/>
    </ligand>
</feature>
<feature type="binding site" evidence="5 7">
    <location>
        <position position="340"/>
    </location>
    <ligand>
        <name>NAD(+)</name>
        <dbReference type="ChEBI" id="CHEBI:57540"/>
    </ligand>
</feature>
<dbReference type="Gene3D" id="3.40.50.720">
    <property type="entry name" value="NAD(P)-binding Rossmann-like Domain"/>
    <property type="match status" value="1"/>
</dbReference>
<dbReference type="EMBL" id="PFBL01000011">
    <property type="protein sequence ID" value="PIR83242.1"/>
    <property type="molecule type" value="Genomic_DNA"/>
</dbReference>
<dbReference type="Pfam" id="PF00670">
    <property type="entry name" value="AdoHcyase_NAD"/>
    <property type="match status" value="1"/>
</dbReference>
<evidence type="ECO:0000313" key="11">
    <source>
        <dbReference type="EMBL" id="PIR83242.1"/>
    </source>
</evidence>
<feature type="binding site" evidence="5 6">
    <location>
        <position position="184"/>
    </location>
    <ligand>
        <name>substrate</name>
    </ligand>
</feature>
<feature type="binding site" evidence="5 6">
    <location>
        <position position="150"/>
    </location>
    <ligand>
        <name>substrate</name>
    </ligand>
</feature>
<dbReference type="InterPro" id="IPR000043">
    <property type="entry name" value="Adenosylhomocysteinase-like"/>
</dbReference>
<feature type="domain" description="S-adenosyl-L-homocysteine hydrolase NAD binding" evidence="10">
    <location>
        <begin position="185"/>
        <end position="346"/>
    </location>
</feature>
<comment type="similarity">
    <text evidence="1 5 9">Belongs to the adenosylhomocysteinase family.</text>
</comment>
<dbReference type="HAMAP" id="MF_00563">
    <property type="entry name" value="AdoHcyase"/>
    <property type="match status" value="1"/>
</dbReference>
<proteinExistence type="inferred from homology"/>
<feature type="binding site" evidence="5 6">
    <location>
        <position position="53"/>
    </location>
    <ligand>
        <name>substrate</name>
    </ligand>
</feature>
<dbReference type="GO" id="GO:0005829">
    <property type="term" value="C:cytosol"/>
    <property type="evidence" value="ECO:0007669"/>
    <property type="project" value="TreeGrafter"/>
</dbReference>
<dbReference type="GO" id="GO:0033353">
    <property type="term" value="P:S-adenosylmethionine cycle"/>
    <property type="evidence" value="ECO:0007669"/>
    <property type="project" value="TreeGrafter"/>
</dbReference>
<dbReference type="EC" id="3.13.2.1" evidence="5"/>
<feature type="binding site" evidence="5 7">
    <location>
        <begin position="293"/>
        <end position="295"/>
    </location>
    <ligand>
        <name>NAD(+)</name>
        <dbReference type="ChEBI" id="CHEBI:57540"/>
    </ligand>
</feature>